<dbReference type="AlphaFoldDB" id="A0A0F3GTT9"/>
<dbReference type="GO" id="GO:0005886">
    <property type="term" value="C:plasma membrane"/>
    <property type="evidence" value="ECO:0007669"/>
    <property type="project" value="UniProtKB-SubCell"/>
</dbReference>
<dbReference type="Gene3D" id="3.40.50.300">
    <property type="entry name" value="P-loop containing nucleotide triphosphate hydrolases"/>
    <property type="match status" value="1"/>
</dbReference>
<evidence type="ECO:0000256" key="2">
    <source>
        <dbReference type="ARBA" id="ARBA00022692"/>
    </source>
</evidence>
<dbReference type="SMART" id="SM00382">
    <property type="entry name" value="AAA"/>
    <property type="match status" value="1"/>
</dbReference>
<evidence type="ECO:0000259" key="9">
    <source>
        <dbReference type="PROSITE" id="PS50929"/>
    </source>
</evidence>
<evidence type="ECO:0000256" key="5">
    <source>
        <dbReference type="ARBA" id="ARBA00022989"/>
    </source>
</evidence>
<evidence type="ECO:0000256" key="1">
    <source>
        <dbReference type="ARBA" id="ARBA00004651"/>
    </source>
</evidence>
<dbReference type="Gene3D" id="1.20.1560.10">
    <property type="entry name" value="ABC transporter type 1, transmembrane domain"/>
    <property type="match status" value="1"/>
</dbReference>
<feature type="domain" description="ABC transporter" evidence="8">
    <location>
        <begin position="334"/>
        <end position="561"/>
    </location>
</feature>
<dbReference type="InterPro" id="IPR003593">
    <property type="entry name" value="AAA+_ATPase"/>
</dbReference>
<gene>
    <name evidence="10" type="ORF">MBAV_002547</name>
</gene>
<dbReference type="InterPro" id="IPR039421">
    <property type="entry name" value="Type_1_exporter"/>
</dbReference>
<evidence type="ECO:0000256" key="4">
    <source>
        <dbReference type="ARBA" id="ARBA00022840"/>
    </source>
</evidence>
<comment type="caution">
    <text evidence="10">The sequence shown here is derived from an EMBL/GenBank/DDBJ whole genome shotgun (WGS) entry which is preliminary data.</text>
</comment>
<dbReference type="GO" id="GO:0015421">
    <property type="term" value="F:ABC-type oligopeptide transporter activity"/>
    <property type="evidence" value="ECO:0007669"/>
    <property type="project" value="TreeGrafter"/>
</dbReference>
<dbReference type="CDD" id="cd18552">
    <property type="entry name" value="ABC_6TM_MsbA_like"/>
    <property type="match status" value="1"/>
</dbReference>
<evidence type="ECO:0000256" key="3">
    <source>
        <dbReference type="ARBA" id="ARBA00022741"/>
    </source>
</evidence>
<accession>A0A0F3GTT9</accession>
<keyword evidence="5 7" id="KW-1133">Transmembrane helix</keyword>
<dbReference type="SUPFAM" id="SSF90123">
    <property type="entry name" value="ABC transporter transmembrane region"/>
    <property type="match status" value="1"/>
</dbReference>
<comment type="subcellular location">
    <subcellularLocation>
        <location evidence="1">Cell membrane</location>
        <topology evidence="1">Multi-pass membrane protein</topology>
    </subcellularLocation>
</comment>
<dbReference type="GO" id="GO:0016887">
    <property type="term" value="F:ATP hydrolysis activity"/>
    <property type="evidence" value="ECO:0007669"/>
    <property type="project" value="InterPro"/>
</dbReference>
<dbReference type="PATRIC" id="fig|29290.4.peg.3381"/>
<dbReference type="EMBL" id="LACI01001102">
    <property type="protein sequence ID" value="KJU85266.1"/>
    <property type="molecule type" value="Genomic_DNA"/>
</dbReference>
<dbReference type="InterPro" id="IPR027417">
    <property type="entry name" value="P-loop_NTPase"/>
</dbReference>
<dbReference type="Pfam" id="PF00664">
    <property type="entry name" value="ABC_membrane"/>
    <property type="match status" value="1"/>
</dbReference>
<keyword evidence="2 7" id="KW-0812">Transmembrane</keyword>
<dbReference type="InterPro" id="IPR003439">
    <property type="entry name" value="ABC_transporter-like_ATP-bd"/>
</dbReference>
<keyword evidence="3" id="KW-0547">Nucleotide-binding</keyword>
<evidence type="ECO:0000256" key="6">
    <source>
        <dbReference type="ARBA" id="ARBA00023136"/>
    </source>
</evidence>
<protein>
    <submittedName>
        <fullName evidence="10">Lipid A export ATP-binding/permease protein MsbA</fullName>
    </submittedName>
</protein>
<name>A0A0F3GTT9_9BACT</name>
<evidence type="ECO:0000313" key="10">
    <source>
        <dbReference type="EMBL" id="KJU85266.1"/>
    </source>
</evidence>
<dbReference type="Proteomes" id="UP000033423">
    <property type="component" value="Unassembled WGS sequence"/>
</dbReference>
<feature type="transmembrane region" description="Helical" evidence="7">
    <location>
        <begin position="20"/>
        <end position="41"/>
    </location>
</feature>
<dbReference type="FunFam" id="3.40.50.300:FF:000218">
    <property type="entry name" value="Multidrug ABC transporter ATP-binding protein"/>
    <property type="match status" value="1"/>
</dbReference>
<evidence type="ECO:0000259" key="8">
    <source>
        <dbReference type="PROSITE" id="PS50893"/>
    </source>
</evidence>
<dbReference type="PANTHER" id="PTHR43394:SF1">
    <property type="entry name" value="ATP-BINDING CASSETTE SUB-FAMILY B MEMBER 10, MITOCHONDRIAL"/>
    <property type="match status" value="1"/>
</dbReference>
<proteinExistence type="predicted"/>
<dbReference type="SUPFAM" id="SSF52540">
    <property type="entry name" value="P-loop containing nucleoside triphosphate hydrolases"/>
    <property type="match status" value="1"/>
</dbReference>
<reference evidence="10 11" key="1">
    <citation type="submission" date="2015-02" db="EMBL/GenBank/DDBJ databases">
        <title>Single-cell genomics of uncultivated deep-branching MTB reveals a conserved set of magnetosome genes.</title>
        <authorList>
            <person name="Kolinko S."/>
            <person name="Richter M."/>
            <person name="Glockner F.O."/>
            <person name="Brachmann A."/>
            <person name="Schuler D."/>
        </authorList>
    </citation>
    <scope>NUCLEOTIDE SEQUENCE [LARGE SCALE GENOMIC DNA]</scope>
    <source>
        <strain evidence="10">TM-1</strain>
    </source>
</reference>
<dbReference type="InterPro" id="IPR017871">
    <property type="entry name" value="ABC_transporter-like_CS"/>
</dbReference>
<feature type="domain" description="ABC transmembrane type-1" evidence="9">
    <location>
        <begin position="21"/>
        <end position="303"/>
    </location>
</feature>
<dbReference type="InterPro" id="IPR011527">
    <property type="entry name" value="ABC1_TM_dom"/>
</dbReference>
<dbReference type="InterPro" id="IPR036640">
    <property type="entry name" value="ABC1_TM_sf"/>
</dbReference>
<organism evidence="10 11">
    <name type="scientific">Candidatus Magnetobacterium bavaricum</name>
    <dbReference type="NCBI Taxonomy" id="29290"/>
    <lineage>
        <taxon>Bacteria</taxon>
        <taxon>Pseudomonadati</taxon>
        <taxon>Nitrospirota</taxon>
        <taxon>Thermodesulfovibrionia</taxon>
        <taxon>Thermodesulfovibrionales</taxon>
        <taxon>Candidatus Magnetobacteriaceae</taxon>
        <taxon>Candidatus Magnetobacterium</taxon>
    </lineage>
</organism>
<feature type="transmembrane region" description="Helical" evidence="7">
    <location>
        <begin position="56"/>
        <end position="74"/>
    </location>
</feature>
<evidence type="ECO:0000313" key="11">
    <source>
        <dbReference type="Proteomes" id="UP000033423"/>
    </source>
</evidence>
<dbReference type="PROSITE" id="PS50929">
    <property type="entry name" value="ABC_TM1F"/>
    <property type="match status" value="1"/>
</dbReference>
<dbReference type="PROSITE" id="PS00211">
    <property type="entry name" value="ABC_TRANSPORTER_1"/>
    <property type="match status" value="1"/>
</dbReference>
<sequence length="563" mass="62487">MDKTIIRRLVALTRPYWSTVIVALLCGLLASVVMAAIAWLVKPALDIIFMDKKYQYLRLLPFAVILLFATKGFLHFCQQYLIQSAGLALIRDTQSRLHNHIIYMPVEYFDKETSGMLISRVLNDVTLINKVISEVIRAVVVELPKIFILLGIAFYRRWDLTLVSLLLVPGLALSARKLGKKVKQKVAAAQKNMSLLTHKLSESITGIRVIKVFNRETYRSERFIESSKGVYKDNVKAIKYKELNKLVVDFTTGLAIASVLFYGSTQVVSGKITPGDFASILTAIYLIFSPVKQVGEAYTTLQGIRAAIERIDHILETPLEEKGKVAITQFNDSIRLESVTFRYNLDDPPVLNDVNLTIKKGEVLAIIGPSGTGKSTLVNLLPRFYVPSTGSIKIDGIDLIEVDVKSLRGLIATVSQDIILFNDTIRENIAFGNANCSLERIQWAAEMAYATEFIERLPEGFDTVVGERGLMLSGGQRQRIAIARALLKNPPILVLDEATSSLDNASEALVQKALEGLMKDRTTIIIAHRLSTIKNADRVIAIENGTARTVTNPSDPLMQTHDG</sequence>
<dbReference type="Pfam" id="PF00005">
    <property type="entry name" value="ABC_tran"/>
    <property type="match status" value="1"/>
</dbReference>
<dbReference type="PROSITE" id="PS50893">
    <property type="entry name" value="ABC_TRANSPORTER_2"/>
    <property type="match status" value="1"/>
</dbReference>
<dbReference type="PANTHER" id="PTHR43394">
    <property type="entry name" value="ATP-DEPENDENT PERMEASE MDL1, MITOCHONDRIAL"/>
    <property type="match status" value="1"/>
</dbReference>
<feature type="transmembrane region" description="Helical" evidence="7">
    <location>
        <begin position="246"/>
        <end position="264"/>
    </location>
</feature>
<keyword evidence="4 10" id="KW-0067">ATP-binding</keyword>
<dbReference type="GO" id="GO:0005524">
    <property type="term" value="F:ATP binding"/>
    <property type="evidence" value="ECO:0007669"/>
    <property type="project" value="UniProtKB-KW"/>
</dbReference>
<keyword evidence="6 7" id="KW-0472">Membrane</keyword>
<keyword evidence="11" id="KW-1185">Reference proteome</keyword>
<evidence type="ECO:0000256" key="7">
    <source>
        <dbReference type="SAM" id="Phobius"/>
    </source>
</evidence>